<protein>
    <recommendedName>
        <fullName evidence="3">Homeobox domain-containing protein</fullName>
    </recommendedName>
</protein>
<dbReference type="InParanoid" id="A0A2P6N1S9"/>
<keyword evidence="1" id="KW-0371">Homeobox</keyword>
<dbReference type="GO" id="GO:0003677">
    <property type="term" value="F:DNA binding"/>
    <property type="evidence" value="ECO:0007669"/>
    <property type="project" value="UniProtKB-KW"/>
</dbReference>
<dbReference type="SUPFAM" id="SSF46689">
    <property type="entry name" value="Homeodomain-like"/>
    <property type="match status" value="1"/>
</dbReference>
<dbReference type="Gene3D" id="1.10.10.60">
    <property type="entry name" value="Homeodomain-like"/>
    <property type="match status" value="1"/>
</dbReference>
<keyword evidence="1" id="KW-0238">DNA-binding</keyword>
<evidence type="ECO:0000256" key="1">
    <source>
        <dbReference type="RuleBase" id="RU000682"/>
    </source>
</evidence>
<name>A0A2P6N1S9_9EUKA</name>
<evidence type="ECO:0000313" key="5">
    <source>
        <dbReference type="Proteomes" id="UP000241769"/>
    </source>
</evidence>
<dbReference type="EMBL" id="MDYQ01000251">
    <property type="protein sequence ID" value="PRP77895.1"/>
    <property type="molecule type" value="Genomic_DNA"/>
</dbReference>
<feature type="region of interest" description="Disordered" evidence="2">
    <location>
        <begin position="39"/>
        <end position="60"/>
    </location>
</feature>
<comment type="subcellular location">
    <subcellularLocation>
        <location evidence="1">Nucleus</location>
    </subcellularLocation>
</comment>
<organism evidence="4 5">
    <name type="scientific">Planoprotostelium fungivorum</name>
    <dbReference type="NCBI Taxonomy" id="1890364"/>
    <lineage>
        <taxon>Eukaryota</taxon>
        <taxon>Amoebozoa</taxon>
        <taxon>Evosea</taxon>
        <taxon>Variosea</taxon>
        <taxon>Cavosteliida</taxon>
        <taxon>Cavosteliaceae</taxon>
        <taxon>Planoprotostelium</taxon>
    </lineage>
</organism>
<evidence type="ECO:0000313" key="4">
    <source>
        <dbReference type="EMBL" id="PRP77895.1"/>
    </source>
</evidence>
<reference evidence="4 5" key="1">
    <citation type="journal article" date="2018" name="Genome Biol. Evol.">
        <title>Multiple Roots of Fruiting Body Formation in Amoebozoa.</title>
        <authorList>
            <person name="Hillmann F."/>
            <person name="Forbes G."/>
            <person name="Novohradska S."/>
            <person name="Ferling I."/>
            <person name="Riege K."/>
            <person name="Groth M."/>
            <person name="Westermann M."/>
            <person name="Marz M."/>
            <person name="Spaller T."/>
            <person name="Winckler T."/>
            <person name="Schaap P."/>
            <person name="Glockner G."/>
        </authorList>
    </citation>
    <scope>NUCLEOTIDE SEQUENCE [LARGE SCALE GENOMIC DNA]</scope>
    <source>
        <strain evidence="4 5">Jena</strain>
    </source>
</reference>
<proteinExistence type="predicted"/>
<evidence type="ECO:0000256" key="2">
    <source>
        <dbReference type="SAM" id="MobiDB-lite"/>
    </source>
</evidence>
<sequence length="147" mass="16731">MSFFPLEAKLRGVESCRAQLCNPPALSSIESFRDCHSFSLRKRGPSQDGRRKGNLTTPDQVSMLETAFRESVKPNNDEYVQLSKKVKMSEHRIKEEKSPEKNSFYFSIPERAVKGEDVPPATRSPNNVHNEDKMKISFIINTETISP</sequence>
<accession>A0A2P6N1S9</accession>
<comment type="caution">
    <text evidence="4">The sequence shown here is derived from an EMBL/GenBank/DDBJ whole genome shotgun (WGS) entry which is preliminary data.</text>
</comment>
<dbReference type="Pfam" id="PF00046">
    <property type="entry name" value="Homeodomain"/>
    <property type="match status" value="1"/>
</dbReference>
<evidence type="ECO:0000259" key="3">
    <source>
        <dbReference type="Pfam" id="PF00046"/>
    </source>
</evidence>
<keyword evidence="5" id="KW-1185">Reference proteome</keyword>
<dbReference type="AlphaFoldDB" id="A0A2P6N1S9"/>
<feature type="domain" description="Homeobox" evidence="3">
    <location>
        <begin position="52"/>
        <end position="94"/>
    </location>
</feature>
<dbReference type="InterPro" id="IPR001356">
    <property type="entry name" value="HD"/>
</dbReference>
<keyword evidence="1" id="KW-0539">Nucleus</keyword>
<dbReference type="InterPro" id="IPR009057">
    <property type="entry name" value="Homeodomain-like_sf"/>
</dbReference>
<dbReference type="Proteomes" id="UP000241769">
    <property type="component" value="Unassembled WGS sequence"/>
</dbReference>
<dbReference type="OrthoDB" id="6159439at2759"/>
<gene>
    <name evidence="4" type="ORF">PROFUN_08569</name>
</gene>
<dbReference type="GO" id="GO:0005634">
    <property type="term" value="C:nucleus"/>
    <property type="evidence" value="ECO:0007669"/>
    <property type="project" value="UniProtKB-SubCell"/>
</dbReference>